<dbReference type="RefSeq" id="WP_345430573.1">
    <property type="nucleotide sequence ID" value="NZ_BAABHK010000002.1"/>
</dbReference>
<gene>
    <name evidence="2" type="ORF">GCM10023196_022030</name>
</gene>
<proteinExistence type="predicted"/>
<dbReference type="Pfam" id="PF13529">
    <property type="entry name" value="Peptidase_C39_2"/>
    <property type="match status" value="1"/>
</dbReference>
<dbReference type="EMBL" id="BAABHK010000002">
    <property type="protein sequence ID" value="GAA4623913.1"/>
    <property type="molecule type" value="Genomic_DNA"/>
</dbReference>
<feature type="domain" description="Peptidase C39-like" evidence="1">
    <location>
        <begin position="161"/>
        <end position="259"/>
    </location>
</feature>
<sequence length="288" mass="30676">MSLDRPADKVRTAPAAAARQADSVAGTYLADASTGRRTRAVTGLSSDFRLAGVDRGVLRVASDRFGDKTVNAAAIAQGTATAPAASGLAPRVVRPMARTNSAAFVNQIYDTRDAFDGRGSCASTSAVMDLAGYQLAASPITVNYGGTHVTNYGRYVTDAYTYNGTTFNRTAPDYSGNGAWAGAHGWMYDPQLGNVWSRLFDYLNRHTGWAQENGWDAAWVRHQIDIGNLVVVAGNMTSAGHMVLIKGYTDDGQWIVNDPFGPWTNGGPGGEGMTYSTAYLQPTQVWGN</sequence>
<organism evidence="2 3">
    <name type="scientific">Actinoallomurus vinaceus</name>
    <dbReference type="NCBI Taxonomy" id="1080074"/>
    <lineage>
        <taxon>Bacteria</taxon>
        <taxon>Bacillati</taxon>
        <taxon>Actinomycetota</taxon>
        <taxon>Actinomycetes</taxon>
        <taxon>Streptosporangiales</taxon>
        <taxon>Thermomonosporaceae</taxon>
        <taxon>Actinoallomurus</taxon>
    </lineage>
</organism>
<name>A0ABP8U6R2_9ACTN</name>
<evidence type="ECO:0000313" key="3">
    <source>
        <dbReference type="Proteomes" id="UP001501442"/>
    </source>
</evidence>
<keyword evidence="3" id="KW-1185">Reference proteome</keyword>
<protein>
    <recommendedName>
        <fullName evidence="1">Peptidase C39-like domain-containing protein</fullName>
    </recommendedName>
</protein>
<comment type="caution">
    <text evidence="2">The sequence shown here is derived from an EMBL/GenBank/DDBJ whole genome shotgun (WGS) entry which is preliminary data.</text>
</comment>
<reference evidence="3" key="1">
    <citation type="journal article" date="2019" name="Int. J. Syst. Evol. Microbiol.">
        <title>The Global Catalogue of Microorganisms (GCM) 10K type strain sequencing project: providing services to taxonomists for standard genome sequencing and annotation.</title>
        <authorList>
            <consortium name="The Broad Institute Genomics Platform"/>
            <consortium name="The Broad Institute Genome Sequencing Center for Infectious Disease"/>
            <person name="Wu L."/>
            <person name="Ma J."/>
        </authorList>
    </citation>
    <scope>NUCLEOTIDE SEQUENCE [LARGE SCALE GENOMIC DNA]</scope>
    <source>
        <strain evidence="3">JCM 17939</strain>
    </source>
</reference>
<accession>A0ABP8U6R2</accession>
<dbReference type="InterPro" id="IPR039564">
    <property type="entry name" value="Peptidase_C39-like"/>
</dbReference>
<dbReference type="Gene3D" id="3.90.70.10">
    <property type="entry name" value="Cysteine proteinases"/>
    <property type="match status" value="1"/>
</dbReference>
<evidence type="ECO:0000259" key="1">
    <source>
        <dbReference type="Pfam" id="PF13529"/>
    </source>
</evidence>
<evidence type="ECO:0000313" key="2">
    <source>
        <dbReference type="EMBL" id="GAA4623913.1"/>
    </source>
</evidence>
<dbReference type="Proteomes" id="UP001501442">
    <property type="component" value="Unassembled WGS sequence"/>
</dbReference>